<dbReference type="Proteomes" id="UP001056384">
    <property type="component" value="Chromosome 9"/>
</dbReference>
<sequence>MVIVEAGRLMGIQGFADDPLAPAFAKDLLQIQSEADVDTVNELVDSYISDPRSLILAVVQAGNDIANQPVVRKCKKFDAGGERTIGVITKPDLINRGAEARIASLARNEDTTRLKLEFFLLKNLSPEESRNASSNAREHIEREFFEKSPWKEQDLDRSRLGSLNLTRFLQTLLDHHVERELPKVREELRRLEKKTLARIEELGEARSTIAQMRMYLSRLAMRLDHTCSSALQGDYSDHRFFSDSYQFATQVPETRLRAVIHLLDTRFSDGMRTNGKKLKIVDADDHAGSIQDPPDEETMNRRGQILVTEGGMRRWMQQVYTRTRGRELPGDYNHIFLAELYHQQSSRWGSIAEQHVERVHDSVVAFVRSAVEFITDEEHTRLKLTEHIMLTLEAMRSRADHELRLIKARNDGARKAVRVFGVHDRHSTARYCVKKAGTASI</sequence>
<protein>
    <submittedName>
        <fullName evidence="2">Dynamin stalk domain, P-loop containing nucleoside triphosphate hydrolase</fullName>
    </submittedName>
</protein>
<keyword evidence="2" id="KW-0378">Hydrolase</keyword>
<dbReference type="Gene3D" id="3.40.50.300">
    <property type="entry name" value="P-loop containing nucleotide triphosphate hydrolases"/>
    <property type="match status" value="1"/>
</dbReference>
<dbReference type="GO" id="GO:0005739">
    <property type="term" value="C:mitochondrion"/>
    <property type="evidence" value="ECO:0007669"/>
    <property type="project" value="TreeGrafter"/>
</dbReference>
<feature type="domain" description="Dynamin stalk" evidence="1">
    <location>
        <begin position="110"/>
        <end position="234"/>
    </location>
</feature>
<dbReference type="PANTHER" id="PTHR11566">
    <property type="entry name" value="DYNAMIN"/>
    <property type="match status" value="1"/>
</dbReference>
<dbReference type="PRINTS" id="PR00195">
    <property type="entry name" value="DYNAMIN"/>
</dbReference>
<dbReference type="Pfam" id="PF01031">
    <property type="entry name" value="Dynamin_M"/>
    <property type="match status" value="1"/>
</dbReference>
<dbReference type="InterPro" id="IPR027417">
    <property type="entry name" value="P-loop_NTPase"/>
</dbReference>
<dbReference type="InterPro" id="IPR000375">
    <property type="entry name" value="Dynamin_stalk"/>
</dbReference>
<dbReference type="PANTHER" id="PTHR11566:SF21">
    <property type="entry name" value="DYNAMIN RELATED PROTEIN 1, ISOFORM A"/>
    <property type="match status" value="1"/>
</dbReference>
<dbReference type="GO" id="GO:0003924">
    <property type="term" value="F:GTPase activity"/>
    <property type="evidence" value="ECO:0007669"/>
    <property type="project" value="TreeGrafter"/>
</dbReference>
<dbReference type="GO" id="GO:0048312">
    <property type="term" value="P:intracellular distribution of mitochondria"/>
    <property type="evidence" value="ECO:0007669"/>
    <property type="project" value="TreeGrafter"/>
</dbReference>
<dbReference type="GO" id="GO:0016020">
    <property type="term" value="C:membrane"/>
    <property type="evidence" value="ECO:0007669"/>
    <property type="project" value="TreeGrafter"/>
</dbReference>
<dbReference type="GO" id="GO:0000266">
    <property type="term" value="P:mitochondrial fission"/>
    <property type="evidence" value="ECO:0007669"/>
    <property type="project" value="TreeGrafter"/>
</dbReference>
<evidence type="ECO:0000313" key="2">
    <source>
        <dbReference type="EMBL" id="USW56731.1"/>
    </source>
</evidence>
<evidence type="ECO:0000313" key="3">
    <source>
        <dbReference type="Proteomes" id="UP001056384"/>
    </source>
</evidence>
<dbReference type="GO" id="GO:0008017">
    <property type="term" value="F:microtubule binding"/>
    <property type="evidence" value="ECO:0007669"/>
    <property type="project" value="TreeGrafter"/>
</dbReference>
<reference evidence="2" key="1">
    <citation type="submission" date="2022-06" db="EMBL/GenBank/DDBJ databases">
        <title>Complete genome sequences of two strains of the flax pathogen Septoria linicola.</title>
        <authorList>
            <person name="Lapalu N."/>
            <person name="Simon A."/>
            <person name="Demenou B."/>
            <person name="Paumier D."/>
            <person name="Guillot M.-P."/>
            <person name="Gout L."/>
            <person name="Valade R."/>
        </authorList>
    </citation>
    <scope>NUCLEOTIDE SEQUENCE</scope>
    <source>
        <strain evidence="2">SE15195</strain>
    </source>
</reference>
<dbReference type="GO" id="GO:0016559">
    <property type="term" value="P:peroxisome fission"/>
    <property type="evidence" value="ECO:0007669"/>
    <property type="project" value="TreeGrafter"/>
</dbReference>
<keyword evidence="3" id="KW-1185">Reference proteome</keyword>
<organism evidence="2 3">
    <name type="scientific">Septoria linicola</name>
    <dbReference type="NCBI Taxonomy" id="215465"/>
    <lineage>
        <taxon>Eukaryota</taxon>
        <taxon>Fungi</taxon>
        <taxon>Dikarya</taxon>
        <taxon>Ascomycota</taxon>
        <taxon>Pezizomycotina</taxon>
        <taxon>Dothideomycetes</taxon>
        <taxon>Dothideomycetidae</taxon>
        <taxon>Mycosphaerellales</taxon>
        <taxon>Mycosphaerellaceae</taxon>
        <taxon>Septoria</taxon>
    </lineage>
</organism>
<gene>
    <name evidence="2" type="ORF">Slin15195_G100500</name>
</gene>
<name>A0A9Q9EME5_9PEZI</name>
<proteinExistence type="predicted"/>
<accession>A0A9Q9EME5</accession>
<evidence type="ECO:0000259" key="1">
    <source>
        <dbReference type="Pfam" id="PF01031"/>
    </source>
</evidence>
<dbReference type="InterPro" id="IPR022812">
    <property type="entry name" value="Dynamin"/>
</dbReference>
<dbReference type="AlphaFoldDB" id="A0A9Q9EME5"/>
<dbReference type="EMBL" id="CP099426">
    <property type="protein sequence ID" value="USW56731.1"/>
    <property type="molecule type" value="Genomic_DNA"/>
</dbReference>
<dbReference type="GO" id="GO:0005874">
    <property type="term" value="C:microtubule"/>
    <property type="evidence" value="ECO:0007669"/>
    <property type="project" value="TreeGrafter"/>
</dbReference>
<dbReference type="GO" id="GO:0006897">
    <property type="term" value="P:endocytosis"/>
    <property type="evidence" value="ECO:0007669"/>
    <property type="project" value="TreeGrafter"/>
</dbReference>
<dbReference type="SUPFAM" id="SSF52540">
    <property type="entry name" value="P-loop containing nucleoside triphosphate hydrolases"/>
    <property type="match status" value="1"/>
</dbReference>